<sequence length="329" mass="34470">MLAVNVDHPGGPEVLVWRETDPPVAGPRDVVIDVHTAGVNNADLLQRRGHYRVPPEASTILGLEVSGIVSAVGDEVHEWSVGDRVCALLAGGGYAEQAVVSAALVLPVPERVSLTDAAALPEAVCTVFSNLAMTANLGHGQTLLVHGGGSGIGTMAIQWAKAIGARVIVTAGSEDKLRRCWDLGADVGINYREQDFVAETLRATEGRGADAVLDIVGADYLARNIESLAPDGHLVVIGSTGGSAEPVLDLGALMAKRASVSATTLRARPHEQKAAIVRAVRDSVWPLIEAGRIAPVVDDLIPMDRAVEAHRLLESGHTFGKVLLSRPAH</sequence>
<accession>A0A841AJX4</accession>
<evidence type="ECO:0000259" key="3">
    <source>
        <dbReference type="SMART" id="SM00829"/>
    </source>
</evidence>
<dbReference type="SMART" id="SM00829">
    <property type="entry name" value="PKS_ER"/>
    <property type="match status" value="1"/>
</dbReference>
<dbReference type="PANTHER" id="PTHR48106">
    <property type="entry name" value="QUINONE OXIDOREDUCTASE PIG3-RELATED"/>
    <property type="match status" value="1"/>
</dbReference>
<dbReference type="GO" id="GO:0070402">
    <property type="term" value="F:NADPH binding"/>
    <property type="evidence" value="ECO:0007669"/>
    <property type="project" value="TreeGrafter"/>
</dbReference>
<name>A0A841AJX4_9MICO</name>
<dbReference type="CDD" id="cd05276">
    <property type="entry name" value="p53_inducible_oxidoreductase"/>
    <property type="match status" value="1"/>
</dbReference>
<evidence type="ECO:0000256" key="1">
    <source>
        <dbReference type="ARBA" id="ARBA00022857"/>
    </source>
</evidence>
<dbReference type="EMBL" id="JACHMJ010000001">
    <property type="protein sequence ID" value="MBB5842011.1"/>
    <property type="molecule type" value="Genomic_DNA"/>
</dbReference>
<keyword evidence="1" id="KW-0521">NADP</keyword>
<evidence type="ECO:0000313" key="5">
    <source>
        <dbReference type="Proteomes" id="UP000536685"/>
    </source>
</evidence>
<dbReference type="InterPro" id="IPR011032">
    <property type="entry name" value="GroES-like_sf"/>
</dbReference>
<protein>
    <submittedName>
        <fullName evidence="4">Putative PIG3 family NAD(P)H quinone oxidoreductase</fullName>
    </submittedName>
</protein>
<keyword evidence="5" id="KW-1185">Reference proteome</keyword>
<dbReference type="AlphaFoldDB" id="A0A841AJX4"/>
<organism evidence="4 5">
    <name type="scientific">Conyzicola lurida</name>
    <dbReference type="NCBI Taxonomy" id="1172621"/>
    <lineage>
        <taxon>Bacteria</taxon>
        <taxon>Bacillati</taxon>
        <taxon>Actinomycetota</taxon>
        <taxon>Actinomycetes</taxon>
        <taxon>Micrococcales</taxon>
        <taxon>Microbacteriaceae</taxon>
        <taxon>Conyzicola</taxon>
    </lineage>
</organism>
<dbReference type="InterPro" id="IPR036291">
    <property type="entry name" value="NAD(P)-bd_dom_sf"/>
</dbReference>
<dbReference type="NCBIfam" id="TIGR02824">
    <property type="entry name" value="quinone_pig3"/>
    <property type="match status" value="1"/>
</dbReference>
<evidence type="ECO:0000256" key="2">
    <source>
        <dbReference type="ARBA" id="ARBA00023002"/>
    </source>
</evidence>
<keyword evidence="2" id="KW-0560">Oxidoreductase</keyword>
<feature type="domain" description="Enoyl reductase (ER)" evidence="3">
    <location>
        <begin position="10"/>
        <end position="324"/>
    </location>
</feature>
<proteinExistence type="predicted"/>
<dbReference type="InterPro" id="IPR020843">
    <property type="entry name" value="ER"/>
</dbReference>
<dbReference type="InterPro" id="IPR014189">
    <property type="entry name" value="Quinone_OxRdtase_PIG3"/>
</dbReference>
<dbReference type="RefSeq" id="WP_184233053.1">
    <property type="nucleotide sequence ID" value="NZ_JACHMJ010000001.1"/>
</dbReference>
<dbReference type="Proteomes" id="UP000536685">
    <property type="component" value="Unassembled WGS sequence"/>
</dbReference>
<dbReference type="Pfam" id="PF08240">
    <property type="entry name" value="ADH_N"/>
    <property type="match status" value="1"/>
</dbReference>
<evidence type="ECO:0000313" key="4">
    <source>
        <dbReference type="EMBL" id="MBB5842011.1"/>
    </source>
</evidence>
<dbReference type="Pfam" id="PF00107">
    <property type="entry name" value="ADH_zinc_N"/>
    <property type="match status" value="1"/>
</dbReference>
<dbReference type="PANTHER" id="PTHR48106:SF8">
    <property type="entry name" value="OS02G0805600 PROTEIN"/>
    <property type="match status" value="1"/>
</dbReference>
<dbReference type="GO" id="GO:0016651">
    <property type="term" value="F:oxidoreductase activity, acting on NAD(P)H"/>
    <property type="evidence" value="ECO:0007669"/>
    <property type="project" value="TreeGrafter"/>
</dbReference>
<comment type="caution">
    <text evidence="4">The sequence shown here is derived from an EMBL/GenBank/DDBJ whole genome shotgun (WGS) entry which is preliminary data.</text>
</comment>
<reference evidence="4 5" key="1">
    <citation type="submission" date="2020-08" db="EMBL/GenBank/DDBJ databases">
        <title>Sequencing the genomes of 1000 actinobacteria strains.</title>
        <authorList>
            <person name="Klenk H.-P."/>
        </authorList>
    </citation>
    <scope>NUCLEOTIDE SEQUENCE [LARGE SCALE GENOMIC DNA]</scope>
    <source>
        <strain evidence="4 5">DSM 105784</strain>
    </source>
</reference>
<dbReference type="InterPro" id="IPR013154">
    <property type="entry name" value="ADH-like_N"/>
</dbReference>
<dbReference type="SUPFAM" id="SSF50129">
    <property type="entry name" value="GroES-like"/>
    <property type="match status" value="1"/>
</dbReference>
<gene>
    <name evidence="4" type="ORF">HD599_000334</name>
</gene>
<dbReference type="InterPro" id="IPR013149">
    <property type="entry name" value="ADH-like_C"/>
</dbReference>
<dbReference type="Gene3D" id="3.40.50.720">
    <property type="entry name" value="NAD(P)-binding Rossmann-like Domain"/>
    <property type="match status" value="1"/>
</dbReference>
<dbReference type="SUPFAM" id="SSF51735">
    <property type="entry name" value="NAD(P)-binding Rossmann-fold domains"/>
    <property type="match status" value="1"/>
</dbReference>
<dbReference type="Gene3D" id="3.90.180.10">
    <property type="entry name" value="Medium-chain alcohol dehydrogenases, catalytic domain"/>
    <property type="match status" value="1"/>
</dbReference>